<dbReference type="SUPFAM" id="SSF51905">
    <property type="entry name" value="FAD/NAD(P)-binding domain"/>
    <property type="match status" value="1"/>
</dbReference>
<dbReference type="Pfam" id="PF01266">
    <property type="entry name" value="DAO"/>
    <property type="match status" value="1"/>
</dbReference>
<name>A0A1G9N6D5_9ACTN</name>
<dbReference type="GO" id="GO:0004497">
    <property type="term" value="F:monooxygenase activity"/>
    <property type="evidence" value="ECO:0007669"/>
    <property type="project" value="InterPro"/>
</dbReference>
<dbReference type="EMBL" id="FNHE01000002">
    <property type="protein sequence ID" value="SDL81405.1"/>
    <property type="molecule type" value="Genomic_DNA"/>
</dbReference>
<accession>A0A1G9N6D5</accession>
<gene>
    <name evidence="3" type="ORF">SAMN05660642_00890</name>
</gene>
<dbReference type="PANTHER" id="PTHR43747:SF1">
    <property type="entry name" value="SLR1998 PROTEIN"/>
    <property type="match status" value="1"/>
</dbReference>
<dbReference type="InterPro" id="IPR006905">
    <property type="entry name" value="Flavin_halogenase"/>
</dbReference>
<dbReference type="PRINTS" id="PR00420">
    <property type="entry name" value="RNGMNOXGNASE"/>
</dbReference>
<dbReference type="Pfam" id="PF04820">
    <property type="entry name" value="Trp_halogenase"/>
    <property type="match status" value="1"/>
</dbReference>
<evidence type="ECO:0000259" key="2">
    <source>
        <dbReference type="Pfam" id="PF01266"/>
    </source>
</evidence>
<dbReference type="Proteomes" id="UP000198680">
    <property type="component" value="Unassembled WGS sequence"/>
</dbReference>
<evidence type="ECO:0000313" key="4">
    <source>
        <dbReference type="Proteomes" id="UP000198680"/>
    </source>
</evidence>
<comment type="similarity">
    <text evidence="1">Belongs to the flavin-dependent halogenase family. Bacterial tryptophan halogenase subfamily.</text>
</comment>
<dbReference type="InterPro" id="IPR006076">
    <property type="entry name" value="FAD-dep_OxRdtase"/>
</dbReference>
<evidence type="ECO:0000256" key="1">
    <source>
        <dbReference type="ARBA" id="ARBA00038396"/>
    </source>
</evidence>
<dbReference type="STRING" id="1137991.SAMN05660642_00890"/>
<organism evidence="3 4">
    <name type="scientific">Geodermatophilus siccatus</name>
    <dbReference type="NCBI Taxonomy" id="1137991"/>
    <lineage>
        <taxon>Bacteria</taxon>
        <taxon>Bacillati</taxon>
        <taxon>Actinomycetota</taxon>
        <taxon>Actinomycetes</taxon>
        <taxon>Geodermatophilales</taxon>
        <taxon>Geodermatophilaceae</taxon>
        <taxon>Geodermatophilus</taxon>
    </lineage>
</organism>
<reference evidence="4" key="1">
    <citation type="submission" date="2016-10" db="EMBL/GenBank/DDBJ databases">
        <authorList>
            <person name="Varghese N."/>
            <person name="Submissions S."/>
        </authorList>
    </citation>
    <scope>NUCLEOTIDE SEQUENCE [LARGE SCALE GENOMIC DNA]</scope>
    <source>
        <strain evidence="4">DSM 45419</strain>
    </source>
</reference>
<dbReference type="RefSeq" id="WP_091214335.1">
    <property type="nucleotide sequence ID" value="NZ_FNHE01000002.1"/>
</dbReference>
<keyword evidence="4" id="KW-1185">Reference proteome</keyword>
<feature type="domain" description="FAD dependent oxidoreductase" evidence="2">
    <location>
        <begin position="2"/>
        <end position="75"/>
    </location>
</feature>
<dbReference type="AlphaFoldDB" id="A0A1G9N6D5"/>
<proteinExistence type="inferred from homology"/>
<dbReference type="OrthoDB" id="9790035at2"/>
<evidence type="ECO:0000313" key="3">
    <source>
        <dbReference type="EMBL" id="SDL81405.1"/>
    </source>
</evidence>
<dbReference type="InterPro" id="IPR050816">
    <property type="entry name" value="Flavin-dep_Halogenase_NPB"/>
</dbReference>
<dbReference type="Gene3D" id="3.50.50.60">
    <property type="entry name" value="FAD/NAD(P)-binding domain"/>
    <property type="match status" value="1"/>
</dbReference>
<sequence>MRVVVTGAGVAGATAALALARQGHRVQVLDRDDGPRPAAVADAAAWERRGVAHFGQPHALLARLHAELAAGLPDVLEALRALGVPEVPLPDGLRTVWCRRSTLEWVLRRTLEAEPGVRVRTAAVAGVETAGGAVRGVRLADGAVVPAELVVDASGRRGRLSAPWLRVVADEPAEEVYTSRRYRLLPGAHPGPVNRGVISVAEGDGYAVLVFPHDAGTFSVSVTRLPDDAELGAVRELGSFEAAVRAVPLAAVWTDPDRARPESGVMVMGGLRNTFRTLDDAAPLGLHPLGDAVCTTNPHFGRGCALAVAHALRLAGAVAAAPDDARAWRTGVEAWEHGELRAWFEDARAIDRARAAVWRAVRDGRSPAVEGAPGGGLPTLLVLAAAAADPLVGRAVLRHMHMADPPAALEAVHPRVAALLAAGWAPGRPTPGVPGPTAGFAAPPRSRLVEHLTAVAAAQPA</sequence>
<dbReference type="PANTHER" id="PTHR43747">
    <property type="entry name" value="FAD-BINDING PROTEIN"/>
    <property type="match status" value="1"/>
</dbReference>
<protein>
    <submittedName>
        <fullName evidence="3">Dehydrogenase (Flavoprotein)</fullName>
    </submittedName>
</protein>
<dbReference type="InterPro" id="IPR036188">
    <property type="entry name" value="FAD/NAD-bd_sf"/>
</dbReference>